<evidence type="ECO:0000259" key="3">
    <source>
        <dbReference type="PROSITE" id="PS50106"/>
    </source>
</evidence>
<dbReference type="Gene3D" id="2.30.42.10">
    <property type="match status" value="1"/>
</dbReference>
<organism evidence="4">
    <name type="scientific">Corethrella appendiculata</name>
    <dbReference type="NCBI Taxonomy" id="1370023"/>
    <lineage>
        <taxon>Eukaryota</taxon>
        <taxon>Metazoa</taxon>
        <taxon>Ecdysozoa</taxon>
        <taxon>Arthropoda</taxon>
        <taxon>Hexapoda</taxon>
        <taxon>Insecta</taxon>
        <taxon>Pterygota</taxon>
        <taxon>Neoptera</taxon>
        <taxon>Endopterygota</taxon>
        <taxon>Diptera</taxon>
        <taxon>Nematocera</taxon>
        <taxon>Culicoidea</taxon>
        <taxon>Chaoboridae</taxon>
        <taxon>Corethrella</taxon>
    </lineage>
</organism>
<dbReference type="PANTHER" id="PTHR14191:SF28">
    <property type="entry name" value="GH04176P-RELATED"/>
    <property type="match status" value="1"/>
</dbReference>
<keyword evidence="1" id="KW-0677">Repeat</keyword>
<dbReference type="SMART" id="SM00228">
    <property type="entry name" value="PDZ"/>
    <property type="match status" value="1"/>
</dbReference>
<dbReference type="SUPFAM" id="SSF50156">
    <property type="entry name" value="PDZ domain-like"/>
    <property type="match status" value="1"/>
</dbReference>
<dbReference type="Pfam" id="PF00595">
    <property type="entry name" value="PDZ"/>
    <property type="match status" value="1"/>
</dbReference>
<protein>
    <submittedName>
        <fullName evidence="4">Putative sry</fullName>
    </submittedName>
</protein>
<accession>U5EMY6</accession>
<evidence type="ECO:0000256" key="1">
    <source>
        <dbReference type="ARBA" id="ARBA00022737"/>
    </source>
</evidence>
<reference evidence="4" key="1">
    <citation type="journal article" date="2014" name="Insect Biochem. Mol. Biol.">
        <title>An insight into the sialome of the frog biting fly, Corethrella appendiculata.</title>
        <authorList>
            <person name="Ribeiro J.M.C."/>
            <person name="Chagas A.C."/>
            <person name="Pham V.M."/>
            <person name="Lounibos L.P."/>
            <person name="Calvo E."/>
        </authorList>
    </citation>
    <scope>NUCLEOTIDE SEQUENCE</scope>
    <source>
        <tissue evidence="4">Salivary glands</tissue>
    </source>
</reference>
<evidence type="ECO:0000313" key="4">
    <source>
        <dbReference type="EMBL" id="JAB55566.1"/>
    </source>
</evidence>
<dbReference type="GO" id="GO:0016324">
    <property type="term" value="C:apical plasma membrane"/>
    <property type="evidence" value="ECO:0007669"/>
    <property type="project" value="TreeGrafter"/>
</dbReference>
<feature type="compositionally biased region" description="Polar residues" evidence="2">
    <location>
        <begin position="126"/>
        <end position="154"/>
    </location>
</feature>
<dbReference type="CDD" id="cd06768">
    <property type="entry name" value="PDZ_NHERF-like"/>
    <property type="match status" value="1"/>
</dbReference>
<dbReference type="InterPro" id="IPR036034">
    <property type="entry name" value="PDZ_sf"/>
</dbReference>
<dbReference type="PROSITE" id="PS50106">
    <property type="entry name" value="PDZ"/>
    <property type="match status" value="1"/>
</dbReference>
<name>U5EMY6_9DIPT</name>
<dbReference type="GO" id="GO:0043495">
    <property type="term" value="F:protein-membrane adaptor activity"/>
    <property type="evidence" value="ECO:0007669"/>
    <property type="project" value="TreeGrafter"/>
</dbReference>
<dbReference type="InterPro" id="IPR051067">
    <property type="entry name" value="NHER"/>
</dbReference>
<feature type="compositionally biased region" description="Low complexity" evidence="2">
    <location>
        <begin position="197"/>
        <end position="206"/>
    </location>
</feature>
<proteinExistence type="evidence at transcript level"/>
<dbReference type="GO" id="GO:0072659">
    <property type="term" value="P:protein localization to plasma membrane"/>
    <property type="evidence" value="ECO:0007669"/>
    <property type="project" value="TreeGrafter"/>
</dbReference>
<dbReference type="InterPro" id="IPR001478">
    <property type="entry name" value="PDZ"/>
</dbReference>
<feature type="compositionally biased region" description="Polar residues" evidence="2">
    <location>
        <begin position="181"/>
        <end position="192"/>
    </location>
</feature>
<feature type="domain" description="PDZ" evidence="3">
    <location>
        <begin position="10"/>
        <end position="92"/>
    </location>
</feature>
<sequence length="277" mass="30426">TTENHTNSRLCHVTKRADFDGYGFNLHAEKNRVGQFIGKVDEKSPAEDAGLKQGDRIIEVNGIVLTNQTHKQVVEMIKTNPNEARLLVVDGNTDLSDEKTSNKKKDSEKDKKAAATQAAAQKQKESLNSSSNKKANGNHNHQNDVNENIINSKNGKPKASDEHNDHDNDKHNNNSNGKIVEQNSPKTPTSDKAVTHNKSSSSSNNSSKDEDSKLKNGSSTADSPTKSITSADSKPEAILDLKMTAAELRAKLAAKKKYNPKNDSVDLRKKYEIIQKM</sequence>
<feature type="region of interest" description="Disordered" evidence="2">
    <location>
        <begin position="88"/>
        <end position="237"/>
    </location>
</feature>
<dbReference type="EMBL" id="GANO01004305">
    <property type="protein sequence ID" value="JAB55566.1"/>
    <property type="molecule type" value="mRNA"/>
</dbReference>
<feature type="non-terminal residue" evidence="4">
    <location>
        <position position="1"/>
    </location>
</feature>
<evidence type="ECO:0000256" key="2">
    <source>
        <dbReference type="SAM" id="MobiDB-lite"/>
    </source>
</evidence>
<dbReference type="AlphaFoldDB" id="U5EMY6"/>
<dbReference type="PANTHER" id="PTHR14191">
    <property type="entry name" value="PDZ DOMAIN CONTAINING PROTEIN"/>
    <property type="match status" value="1"/>
</dbReference>
<feature type="compositionally biased region" description="Basic and acidic residues" evidence="2">
    <location>
        <begin position="158"/>
        <end position="172"/>
    </location>
</feature>
<feature type="compositionally biased region" description="Polar residues" evidence="2">
    <location>
        <begin position="217"/>
        <end position="232"/>
    </location>
</feature>
<feature type="compositionally biased region" description="Basic and acidic residues" evidence="2">
    <location>
        <begin position="96"/>
        <end position="113"/>
    </location>
</feature>